<comment type="caution">
    <text evidence="1">The sequence shown here is derived from an EMBL/GenBank/DDBJ whole genome shotgun (WGS) entry which is preliminary data.</text>
</comment>
<reference evidence="1" key="1">
    <citation type="journal article" date="2014" name="Int. J. Syst. Evol. Microbiol.">
        <title>Complete genome sequence of Corynebacterium casei LMG S-19264T (=DSM 44701T), isolated from a smear-ripened cheese.</title>
        <authorList>
            <consortium name="US DOE Joint Genome Institute (JGI-PGF)"/>
            <person name="Walter F."/>
            <person name="Albersmeier A."/>
            <person name="Kalinowski J."/>
            <person name="Ruckert C."/>
        </authorList>
    </citation>
    <scope>NUCLEOTIDE SEQUENCE</scope>
    <source>
        <strain evidence="1">CGMCC 1.15447</strain>
    </source>
</reference>
<evidence type="ECO:0008006" key="3">
    <source>
        <dbReference type="Google" id="ProtNLM"/>
    </source>
</evidence>
<name>A0A916W8U7_9BACT</name>
<evidence type="ECO:0000313" key="1">
    <source>
        <dbReference type="EMBL" id="GGA77743.1"/>
    </source>
</evidence>
<dbReference type="EMBL" id="BMJB01000003">
    <property type="protein sequence ID" value="GGA77743.1"/>
    <property type="molecule type" value="Genomic_DNA"/>
</dbReference>
<protein>
    <recommendedName>
        <fullName evidence="3">Lipoprotein</fullName>
    </recommendedName>
</protein>
<accession>A0A916W8U7</accession>
<sequence>MCEDTMKLSRFALPLVAAGVIFTAGCSHPNYYAPPPPPPPPQSVPPLIQQANRDGFRAGHDDGARDAYNRFGYHPRHDRKYHDCPGYNPALGPFGPYRDAFRNAYLRGYYQGFYNQR</sequence>
<organism evidence="1 2">
    <name type="scientific">Edaphobacter acidisoli</name>
    <dbReference type="NCBI Taxonomy" id="2040573"/>
    <lineage>
        <taxon>Bacteria</taxon>
        <taxon>Pseudomonadati</taxon>
        <taxon>Acidobacteriota</taxon>
        <taxon>Terriglobia</taxon>
        <taxon>Terriglobales</taxon>
        <taxon>Acidobacteriaceae</taxon>
        <taxon>Edaphobacter</taxon>
    </lineage>
</organism>
<gene>
    <name evidence="1" type="ORF">GCM10011507_31230</name>
</gene>
<dbReference type="AlphaFoldDB" id="A0A916W8U7"/>
<keyword evidence="2" id="KW-1185">Reference proteome</keyword>
<proteinExistence type="predicted"/>
<dbReference type="Proteomes" id="UP000648801">
    <property type="component" value="Unassembled WGS sequence"/>
</dbReference>
<reference evidence="1" key="2">
    <citation type="submission" date="2020-09" db="EMBL/GenBank/DDBJ databases">
        <authorList>
            <person name="Sun Q."/>
            <person name="Zhou Y."/>
        </authorList>
    </citation>
    <scope>NUCLEOTIDE SEQUENCE</scope>
    <source>
        <strain evidence="1">CGMCC 1.15447</strain>
    </source>
</reference>
<dbReference type="PROSITE" id="PS51257">
    <property type="entry name" value="PROKAR_LIPOPROTEIN"/>
    <property type="match status" value="1"/>
</dbReference>
<evidence type="ECO:0000313" key="2">
    <source>
        <dbReference type="Proteomes" id="UP000648801"/>
    </source>
</evidence>